<evidence type="ECO:0000256" key="2">
    <source>
        <dbReference type="ARBA" id="ARBA00004123"/>
    </source>
</evidence>
<dbReference type="EMBL" id="KV426039">
    <property type="protein sequence ID" value="KZV90865.1"/>
    <property type="molecule type" value="Genomic_DNA"/>
</dbReference>
<evidence type="ECO:0000256" key="9">
    <source>
        <dbReference type="ARBA" id="ARBA00022842"/>
    </source>
</evidence>
<dbReference type="GO" id="GO:0006289">
    <property type="term" value="P:nucleotide-excision repair"/>
    <property type="evidence" value="ECO:0007669"/>
    <property type="project" value="InterPro"/>
</dbReference>
<dbReference type="PROSITE" id="PS00842">
    <property type="entry name" value="XPG_2"/>
    <property type="match status" value="1"/>
</dbReference>
<comment type="similarity">
    <text evidence="12">Belongs to the XPG/RAD2 endonuclease family. GEN subfamily.</text>
</comment>
<keyword evidence="7" id="KW-0227">DNA damage</keyword>
<dbReference type="PANTHER" id="PTHR16171">
    <property type="entry name" value="DNA REPAIR PROTEIN COMPLEMENTING XP-G CELLS-RELATED"/>
    <property type="match status" value="1"/>
</dbReference>
<dbReference type="InterPro" id="IPR036279">
    <property type="entry name" value="5-3_exonuclease_C_sf"/>
</dbReference>
<dbReference type="InParanoid" id="A0A165GQP2"/>
<dbReference type="SMART" id="SM00485">
    <property type="entry name" value="XPGN"/>
    <property type="match status" value="1"/>
</dbReference>
<organism evidence="16 17">
    <name type="scientific">Exidia glandulosa HHB12029</name>
    <dbReference type="NCBI Taxonomy" id="1314781"/>
    <lineage>
        <taxon>Eukaryota</taxon>
        <taxon>Fungi</taxon>
        <taxon>Dikarya</taxon>
        <taxon>Basidiomycota</taxon>
        <taxon>Agaricomycotina</taxon>
        <taxon>Agaricomycetes</taxon>
        <taxon>Auriculariales</taxon>
        <taxon>Exidiaceae</taxon>
        <taxon>Exidia</taxon>
    </lineage>
</organism>
<feature type="compositionally biased region" description="Basic and acidic residues" evidence="13">
    <location>
        <begin position="153"/>
        <end position="162"/>
    </location>
</feature>
<dbReference type="Gene3D" id="3.40.50.1010">
    <property type="entry name" value="5'-nuclease"/>
    <property type="match status" value="2"/>
</dbReference>
<feature type="region of interest" description="Disordered" evidence="13">
    <location>
        <begin position="327"/>
        <end position="437"/>
    </location>
</feature>
<evidence type="ECO:0000256" key="8">
    <source>
        <dbReference type="ARBA" id="ARBA00022801"/>
    </source>
</evidence>
<dbReference type="SUPFAM" id="SSF88723">
    <property type="entry name" value="PIN domain-like"/>
    <property type="match status" value="1"/>
</dbReference>
<feature type="compositionally biased region" description="Basic and acidic residues" evidence="13">
    <location>
        <begin position="328"/>
        <end position="340"/>
    </location>
</feature>
<feature type="compositionally biased region" description="Basic and acidic residues" evidence="13">
    <location>
        <begin position="518"/>
        <end position="532"/>
    </location>
</feature>
<evidence type="ECO:0000256" key="5">
    <source>
        <dbReference type="ARBA" id="ARBA00022723"/>
    </source>
</evidence>
<evidence type="ECO:0000259" key="14">
    <source>
        <dbReference type="SMART" id="SM00484"/>
    </source>
</evidence>
<feature type="region of interest" description="Disordered" evidence="13">
    <location>
        <begin position="744"/>
        <end position="794"/>
    </location>
</feature>
<sequence length="1278" mass="140225">MGVKGLWKLVGPVGRPVLLESVEGKTMAIDSSIWLYQFQATMRDKDGRALVNAHVVGFLRRICKLLFYGIKPVFVFDGGAPAIKKATITERKKRKSGFAASHAKLAEKILAAQMRREAVTHVKSQMDKTKNPALTEDLVYLEDYDDPNFKSPQKKDKGKEKATSVSPAKKKHKFHDHDPYRLPEVDLEAAVVSATRAAVPDPRLATEDELRDFIENMRPEDFDVTSPAFRELPTEVKYEIIGDLRLKSRQTSYKRLQTMLRSAPTALDFSKAQIKFLQQRNNLTQQLLTTTDNINDAHVHIPVRVASERNRQYVLIKNEGVEGGWVLGRRDDGTMEKPIEIDMDEDQDVDEQDEDDSNDMEEVRFASEGAADPDMRDYRRHLGLSSIGVRQSPEKPIPSRSLSSSRASNAPAKKTQRALFAVSEDESSGESDEDDPNLSAAIAQSLESEKQRRATVAQSPAQRAIANSSRLTLANAINAMAEIPRRTSDPVVASVLVHESDDDDADLYMDARPQTRNPDGHTDSSAITEERWGTSTSTSVTQPSAVASGGDSLGPSTLLQVPMPSGEVSRPPSPTAGSLGVPTLLMPSTPVLVAATDRASKARRPSADVAIAVHKPSVPSPRFISPPDLPVPTEQLHHAPQSRVVVPVTPPVHVAAAEAILSEVTPSAPEPDSDADMDMEEVVPVPHVPKPFARLHRLSPLPRATSAVDIEEDDDMEVVIPAPPSPASDGGTLTSAAALGVSVSAAASSSEEEDDNMEEAEIPAVSRQPPVTDPSSDAVGPETSLVLESPPSSPIPVAPADDDGDVDDHWDAAQEMDPVAEESEFAQFFSQVKGRSLDAVRAEIDVELFELNKAKKAAQRDSDDITQQMISQIQILLRLFGIPYITAPMEAEAQCAALVELELVEGVITDDSDVFLFGTPNLKVFKNMFNQSKTVECFLATDLARELGLERDKLIRLAYLLGSDYVDGLPGVGPVLAMEILEEFPGADGLMKFREWWMKVQSGKDRPKDNKSAFRKRFKKKFKDLHLTDDWPNAVVRDAYYHPTVDTSEEPFKWGLPDLDALQHFLGQELGWQQGKVDDLLLPIIHRMGQRAQTGSTSQQGTLSTFFDISVGTGTYAPRKKQAYASKRLQKIVQDYRKERREKGSATPDPHNRATASPSRGIDGRPEQEHADGANSSGAGPSTQAQSGPNKSKRKRKTPEHSTGPTGKGKKIARGKKRRVAAADEADGSEDEVRGRVTSDVASNRELRPRRPSNVGEEVAGSEEEEDEEHAFIRRRRR</sequence>
<dbReference type="PRINTS" id="PR00066">
    <property type="entry name" value="XRODRMPGMNTG"/>
</dbReference>
<dbReference type="OrthoDB" id="31113at2759"/>
<dbReference type="PANTHER" id="PTHR16171:SF7">
    <property type="entry name" value="DNA REPAIR PROTEIN RAD2"/>
    <property type="match status" value="1"/>
</dbReference>
<dbReference type="SUPFAM" id="SSF47807">
    <property type="entry name" value="5' to 3' exonuclease, C-terminal subdomain"/>
    <property type="match status" value="1"/>
</dbReference>
<dbReference type="GO" id="GO:0048256">
    <property type="term" value="F:flap endonuclease activity"/>
    <property type="evidence" value="ECO:0007669"/>
    <property type="project" value="UniProtKB-ARBA"/>
</dbReference>
<evidence type="ECO:0000313" key="17">
    <source>
        <dbReference type="Proteomes" id="UP000077266"/>
    </source>
</evidence>
<accession>A0A165GQP2</accession>
<keyword evidence="17" id="KW-1185">Reference proteome</keyword>
<comment type="cofactor">
    <cofactor evidence="1">
        <name>Mg(2+)</name>
        <dbReference type="ChEBI" id="CHEBI:18420"/>
    </cofactor>
</comment>
<dbReference type="STRING" id="1314781.A0A165GQP2"/>
<feature type="compositionally biased region" description="Acidic residues" evidence="13">
    <location>
        <begin position="341"/>
        <end position="360"/>
    </location>
</feature>
<dbReference type="Proteomes" id="UP000077266">
    <property type="component" value="Unassembled WGS sequence"/>
</dbReference>
<feature type="region of interest" description="Disordered" evidence="13">
    <location>
        <begin position="148"/>
        <end position="176"/>
    </location>
</feature>
<feature type="compositionally biased region" description="Basic and acidic residues" evidence="13">
    <location>
        <begin position="1231"/>
        <end position="1249"/>
    </location>
</feature>
<name>A0A165GQP2_EXIGL</name>
<feature type="compositionally biased region" description="Acidic residues" evidence="13">
    <location>
        <begin position="423"/>
        <end position="436"/>
    </location>
</feature>
<evidence type="ECO:0000259" key="15">
    <source>
        <dbReference type="SMART" id="SM00485"/>
    </source>
</evidence>
<feature type="domain" description="XPG-I" evidence="14">
    <location>
        <begin position="878"/>
        <end position="949"/>
    </location>
</feature>
<dbReference type="CDD" id="cd09904">
    <property type="entry name" value="H3TH_XPG"/>
    <property type="match status" value="1"/>
</dbReference>
<dbReference type="InterPro" id="IPR008918">
    <property type="entry name" value="HhH2"/>
</dbReference>
<evidence type="ECO:0000256" key="1">
    <source>
        <dbReference type="ARBA" id="ARBA00001946"/>
    </source>
</evidence>
<evidence type="ECO:0000256" key="11">
    <source>
        <dbReference type="ARBA" id="ARBA00023242"/>
    </source>
</evidence>
<dbReference type="Gene3D" id="1.10.150.20">
    <property type="entry name" value="5' to 3' exonuclease, C-terminal subdomain"/>
    <property type="match status" value="1"/>
</dbReference>
<evidence type="ECO:0000256" key="12">
    <source>
        <dbReference type="ARBA" id="ARBA00038112"/>
    </source>
</evidence>
<evidence type="ECO:0000256" key="3">
    <source>
        <dbReference type="ARBA" id="ARBA00005283"/>
    </source>
</evidence>
<feature type="region of interest" description="Disordered" evidence="13">
    <location>
        <begin position="1138"/>
        <end position="1278"/>
    </location>
</feature>
<dbReference type="GO" id="GO:0046872">
    <property type="term" value="F:metal ion binding"/>
    <property type="evidence" value="ECO:0007669"/>
    <property type="project" value="UniProtKB-KW"/>
</dbReference>
<dbReference type="CDD" id="cd09868">
    <property type="entry name" value="PIN_XPG_RAD2"/>
    <property type="match status" value="2"/>
</dbReference>
<evidence type="ECO:0000256" key="10">
    <source>
        <dbReference type="ARBA" id="ARBA00023204"/>
    </source>
</evidence>
<keyword evidence="9" id="KW-0460">Magnesium</keyword>
<dbReference type="PRINTS" id="PR00853">
    <property type="entry name" value="XPGRADSUPER"/>
</dbReference>
<dbReference type="InterPro" id="IPR001044">
    <property type="entry name" value="XPG/Rad2_eukaryotes"/>
</dbReference>
<dbReference type="SMART" id="SM00484">
    <property type="entry name" value="XPGI"/>
    <property type="match status" value="1"/>
</dbReference>
<dbReference type="AlphaFoldDB" id="A0A165GQP2"/>
<evidence type="ECO:0000256" key="4">
    <source>
        <dbReference type="ARBA" id="ARBA00022722"/>
    </source>
</evidence>
<feature type="compositionally biased region" description="Acidic residues" evidence="13">
    <location>
        <begin position="1260"/>
        <end position="1269"/>
    </location>
</feature>
<dbReference type="GO" id="GO:0003697">
    <property type="term" value="F:single-stranded DNA binding"/>
    <property type="evidence" value="ECO:0007669"/>
    <property type="project" value="InterPro"/>
</dbReference>
<dbReference type="SMART" id="SM00279">
    <property type="entry name" value="HhH2"/>
    <property type="match status" value="1"/>
</dbReference>
<keyword evidence="11" id="KW-0539">Nucleus</keyword>
<comment type="similarity">
    <text evidence="3">Belongs to the XPG/RAD2 endonuclease family. XPG subfamily.</text>
</comment>
<evidence type="ECO:0000256" key="6">
    <source>
        <dbReference type="ARBA" id="ARBA00022759"/>
    </source>
</evidence>
<gene>
    <name evidence="16" type="ORF">EXIGLDRAFT_837529</name>
</gene>
<evidence type="ECO:0000313" key="16">
    <source>
        <dbReference type="EMBL" id="KZV90865.1"/>
    </source>
</evidence>
<dbReference type="FunCoup" id="A0A165GQP2">
    <property type="interactions" value="479"/>
</dbReference>
<keyword evidence="10" id="KW-0234">DNA repair</keyword>
<evidence type="ECO:0000256" key="7">
    <source>
        <dbReference type="ARBA" id="ARBA00022763"/>
    </source>
</evidence>
<proteinExistence type="inferred from homology"/>
<feature type="compositionally biased region" description="Low complexity" evidence="13">
    <location>
        <begin position="399"/>
        <end position="408"/>
    </location>
</feature>
<dbReference type="Pfam" id="PF00867">
    <property type="entry name" value="XPG_I"/>
    <property type="match status" value="1"/>
</dbReference>
<dbReference type="Pfam" id="PF00752">
    <property type="entry name" value="XPG_N"/>
    <property type="match status" value="1"/>
</dbReference>
<keyword evidence="4" id="KW-0540">Nuclease</keyword>
<feature type="region of interest" description="Disordered" evidence="13">
    <location>
        <begin position="510"/>
        <end position="555"/>
    </location>
</feature>
<feature type="compositionally biased region" description="Acidic residues" evidence="13">
    <location>
        <begin position="750"/>
        <end position="761"/>
    </location>
</feature>
<comment type="subcellular location">
    <subcellularLocation>
        <location evidence="2">Nucleus</location>
    </subcellularLocation>
</comment>
<protein>
    <submittedName>
        <fullName evidence="16">PIN domain-like protein</fullName>
    </submittedName>
</protein>
<evidence type="ECO:0000256" key="13">
    <source>
        <dbReference type="SAM" id="MobiDB-lite"/>
    </source>
</evidence>
<keyword evidence="5" id="KW-0479">Metal-binding</keyword>
<keyword evidence="6" id="KW-0255">Endonuclease</keyword>
<dbReference type="InterPro" id="IPR019974">
    <property type="entry name" value="XPG_CS"/>
</dbReference>
<dbReference type="InterPro" id="IPR029060">
    <property type="entry name" value="PIN-like_dom_sf"/>
</dbReference>
<dbReference type="InterPro" id="IPR006086">
    <property type="entry name" value="XPG-I_dom"/>
</dbReference>
<dbReference type="GO" id="GO:0005634">
    <property type="term" value="C:nucleus"/>
    <property type="evidence" value="ECO:0007669"/>
    <property type="project" value="UniProtKB-SubCell"/>
</dbReference>
<keyword evidence="8" id="KW-0378">Hydrolase</keyword>
<dbReference type="FunFam" id="1.10.150.20:FF:000030">
    <property type="entry name" value="Flap endonuclease GEN-like 1"/>
    <property type="match status" value="1"/>
</dbReference>
<feature type="compositionally biased region" description="Basic and acidic residues" evidence="13">
    <location>
        <begin position="1162"/>
        <end position="1172"/>
    </location>
</feature>
<feature type="compositionally biased region" description="Basic residues" evidence="13">
    <location>
        <begin position="1208"/>
        <end position="1220"/>
    </location>
</feature>
<feature type="compositionally biased region" description="Polar residues" evidence="13">
    <location>
        <begin position="1174"/>
        <end position="1190"/>
    </location>
</feature>
<dbReference type="InterPro" id="IPR006085">
    <property type="entry name" value="XPG_DNA_repair_N"/>
</dbReference>
<feature type="domain" description="XPG N-terminal" evidence="15">
    <location>
        <begin position="1"/>
        <end position="98"/>
    </location>
</feature>
<dbReference type="InterPro" id="IPR006084">
    <property type="entry name" value="XPG/Rad2"/>
</dbReference>
<feature type="compositionally biased region" description="Polar residues" evidence="13">
    <location>
        <begin position="533"/>
        <end position="545"/>
    </location>
</feature>
<reference evidence="16 17" key="1">
    <citation type="journal article" date="2016" name="Mol. Biol. Evol.">
        <title>Comparative Genomics of Early-Diverging Mushroom-Forming Fungi Provides Insights into the Origins of Lignocellulose Decay Capabilities.</title>
        <authorList>
            <person name="Nagy L.G."/>
            <person name="Riley R."/>
            <person name="Tritt A."/>
            <person name="Adam C."/>
            <person name="Daum C."/>
            <person name="Floudas D."/>
            <person name="Sun H."/>
            <person name="Yadav J.S."/>
            <person name="Pangilinan J."/>
            <person name="Larsson K.H."/>
            <person name="Matsuura K."/>
            <person name="Barry K."/>
            <person name="Labutti K."/>
            <person name="Kuo R."/>
            <person name="Ohm R.A."/>
            <person name="Bhattacharya S.S."/>
            <person name="Shirouzu T."/>
            <person name="Yoshinaga Y."/>
            <person name="Martin F.M."/>
            <person name="Grigoriev I.V."/>
            <person name="Hibbett D.S."/>
        </authorList>
    </citation>
    <scope>NUCLEOTIDE SEQUENCE [LARGE SCALE GENOMIC DNA]</scope>
    <source>
        <strain evidence="16 17">HHB12029</strain>
    </source>
</reference>